<keyword evidence="9" id="KW-1185">Reference proteome</keyword>
<evidence type="ECO:0000313" key="9">
    <source>
        <dbReference type="Proteomes" id="UP000836841"/>
    </source>
</evidence>
<evidence type="ECO:0000256" key="4">
    <source>
        <dbReference type="ARBA" id="ARBA00022801"/>
    </source>
</evidence>
<dbReference type="InterPro" id="IPR030395">
    <property type="entry name" value="GP_PDE_dom"/>
</dbReference>
<dbReference type="Gene3D" id="3.20.20.190">
    <property type="entry name" value="Phosphatidylinositol (PI) phosphodiesterase"/>
    <property type="match status" value="3"/>
</dbReference>
<feature type="signal peptide" evidence="6">
    <location>
        <begin position="1"/>
        <end position="17"/>
    </location>
</feature>
<dbReference type="PROSITE" id="PS51704">
    <property type="entry name" value="GP_PDE"/>
    <property type="match status" value="2"/>
</dbReference>
<dbReference type="EC" id="3.1.4.46" evidence="1"/>
<keyword evidence="3" id="KW-0319">Glycerol metabolism</keyword>
<dbReference type="GO" id="GO:0006629">
    <property type="term" value="P:lipid metabolic process"/>
    <property type="evidence" value="ECO:0007669"/>
    <property type="project" value="InterPro"/>
</dbReference>
<name>A0AAU9RS69_THLAR</name>
<feature type="domain" description="GP-PDE" evidence="7">
    <location>
        <begin position="34"/>
        <end position="296"/>
    </location>
</feature>
<comment type="catalytic activity">
    <reaction evidence="5">
        <text>a sn-glycero-3-phosphodiester + H2O = an alcohol + sn-glycerol 3-phosphate + H(+)</text>
        <dbReference type="Rhea" id="RHEA:12969"/>
        <dbReference type="ChEBI" id="CHEBI:15377"/>
        <dbReference type="ChEBI" id="CHEBI:15378"/>
        <dbReference type="ChEBI" id="CHEBI:30879"/>
        <dbReference type="ChEBI" id="CHEBI:57597"/>
        <dbReference type="ChEBI" id="CHEBI:83408"/>
        <dbReference type="EC" id="3.1.4.46"/>
    </reaction>
</comment>
<protein>
    <recommendedName>
        <fullName evidence="1">glycerophosphodiester phosphodiesterase</fullName>
        <ecNumber evidence="1">3.1.4.46</ecNumber>
    </recommendedName>
</protein>
<comment type="caution">
    <text evidence="8">The sequence shown here is derived from an EMBL/GenBank/DDBJ whole genome shotgun (WGS) entry which is preliminary data.</text>
</comment>
<feature type="domain" description="GP-PDE" evidence="7">
    <location>
        <begin position="326"/>
        <end position="607"/>
    </location>
</feature>
<sequence length="692" mass="76492">MLRTLFFVFGLVHCTLAHHGEHSKKWLTLDGAEPLVIARGGYSGLFPDSSQYAFKFAISTSLPNVTLFCDLQLTKDGRGICQTSLELGNSTTIAHAFPDAKKAYNVDGKSVTGWFALDYAYDQLSQNVSFSSFYRQHKLDPASYIQKKLTETGINYISSPEIDFLKKLNEQLDTTKTKLIFRFMDKDSVEPTTKQTYGSILKKLSDVRSFASGILVPKEFIWPVNREMYLEAATSLVADAHKRGLQVYASGFSNDNPASYNYSYDPTTEYLQFIDNSKFSVDGLLTDFPSTASESIACIAHHKNASRLPKVRKKLSFVLLSEKLRPLIISHNGASGIYADCTNLAYERAIEDGADIIDCSVQLSKDRVAFCLGSADLSKETTAQTAFLPRSTNIPEIQKEDGIFSFDLTWNEIQTLKPELSSPFQKVGLRRNPANKNKGHFMTLFAFLELARTKAGLAITDVVAEALSNATFDKQQTQKVLIQSDDNQVLLKFKNNTNYQKVLLINEDISAAPNATVQEIRKYADAVTLRRSSIITISDSFATGFTTVVDNMRAANLSVYAFPFMNEFVSLMFDYFSDPLVELATYLDHPGVDGVITDFPATANAYLRSPCSDPNAKRSYSILRVKPGALLELVPPEAAPPVTAPAPVLNVADVVDPPLAVASSASLTDRKPNQEMPKLLAGVFWSESCCLV</sequence>
<reference evidence="8 9" key="1">
    <citation type="submission" date="2022-03" db="EMBL/GenBank/DDBJ databases">
        <authorList>
            <person name="Nunn A."/>
            <person name="Chopra R."/>
            <person name="Nunn A."/>
            <person name="Contreras Garrido A."/>
        </authorList>
    </citation>
    <scope>NUCLEOTIDE SEQUENCE [LARGE SCALE GENOMIC DNA]</scope>
</reference>
<evidence type="ECO:0000256" key="3">
    <source>
        <dbReference type="ARBA" id="ARBA00022798"/>
    </source>
</evidence>
<dbReference type="Proteomes" id="UP000836841">
    <property type="component" value="Unassembled WGS sequence"/>
</dbReference>
<organism evidence="8 9">
    <name type="scientific">Thlaspi arvense</name>
    <name type="common">Field penny-cress</name>
    <dbReference type="NCBI Taxonomy" id="13288"/>
    <lineage>
        <taxon>Eukaryota</taxon>
        <taxon>Viridiplantae</taxon>
        <taxon>Streptophyta</taxon>
        <taxon>Embryophyta</taxon>
        <taxon>Tracheophyta</taxon>
        <taxon>Spermatophyta</taxon>
        <taxon>Magnoliopsida</taxon>
        <taxon>eudicotyledons</taxon>
        <taxon>Gunneridae</taxon>
        <taxon>Pentapetalae</taxon>
        <taxon>rosids</taxon>
        <taxon>malvids</taxon>
        <taxon>Brassicales</taxon>
        <taxon>Brassicaceae</taxon>
        <taxon>Thlaspideae</taxon>
        <taxon>Thlaspi</taxon>
    </lineage>
</organism>
<evidence type="ECO:0000313" key="8">
    <source>
        <dbReference type="EMBL" id="CAH2051095.1"/>
    </source>
</evidence>
<evidence type="ECO:0000256" key="2">
    <source>
        <dbReference type="ARBA" id="ARBA00022729"/>
    </source>
</evidence>
<proteinExistence type="predicted"/>
<evidence type="ECO:0000256" key="6">
    <source>
        <dbReference type="SAM" id="SignalP"/>
    </source>
</evidence>
<dbReference type="EMBL" id="CAJVSB020000485">
    <property type="protein sequence ID" value="CAH2051095.1"/>
    <property type="molecule type" value="Genomic_DNA"/>
</dbReference>
<evidence type="ECO:0000256" key="1">
    <source>
        <dbReference type="ARBA" id="ARBA00012247"/>
    </source>
</evidence>
<dbReference type="GO" id="GO:0006071">
    <property type="term" value="P:glycerol metabolic process"/>
    <property type="evidence" value="ECO:0007669"/>
    <property type="project" value="UniProtKB-KW"/>
</dbReference>
<evidence type="ECO:0000259" key="7">
    <source>
        <dbReference type="PROSITE" id="PS51704"/>
    </source>
</evidence>
<dbReference type="GO" id="GO:0008889">
    <property type="term" value="F:glycerophosphodiester phosphodiesterase activity"/>
    <property type="evidence" value="ECO:0007669"/>
    <property type="project" value="UniProtKB-EC"/>
</dbReference>
<keyword evidence="2 6" id="KW-0732">Signal</keyword>
<keyword evidence="4" id="KW-0378">Hydrolase</keyword>
<feature type="chain" id="PRO_5043661738" description="glycerophosphodiester phosphodiesterase" evidence="6">
    <location>
        <begin position="18"/>
        <end position="692"/>
    </location>
</feature>
<dbReference type="Pfam" id="PF03009">
    <property type="entry name" value="GDPD"/>
    <property type="match status" value="1"/>
</dbReference>
<dbReference type="InterPro" id="IPR017946">
    <property type="entry name" value="PLC-like_Pdiesterase_TIM-brl"/>
</dbReference>
<accession>A0AAU9RS69</accession>
<dbReference type="SUPFAM" id="SSF51695">
    <property type="entry name" value="PLC-like phosphodiesterases"/>
    <property type="match status" value="2"/>
</dbReference>
<dbReference type="PANTHER" id="PTHR43620">
    <property type="entry name" value="GLYCEROPHOSPHORYL DIESTER PHOSPHODIESTERASE"/>
    <property type="match status" value="1"/>
</dbReference>
<dbReference type="AlphaFoldDB" id="A0AAU9RS69"/>
<dbReference type="PANTHER" id="PTHR43620:SF44">
    <property type="entry name" value="GLYCEROPHOSPHODIESTER PHOSPHODIESTERASE GDPDL6-RELATED"/>
    <property type="match status" value="1"/>
</dbReference>
<evidence type="ECO:0000256" key="5">
    <source>
        <dbReference type="ARBA" id="ARBA00047512"/>
    </source>
</evidence>
<gene>
    <name evidence="8" type="ORF">TAV2_LOCUS8743</name>
</gene>